<protein>
    <submittedName>
        <fullName evidence="1">Uncharacterized protein</fullName>
    </submittedName>
</protein>
<comment type="caution">
    <text evidence="1">The sequence shown here is derived from an EMBL/GenBank/DDBJ whole genome shotgun (WGS) entry which is preliminary data.</text>
</comment>
<evidence type="ECO:0000313" key="1">
    <source>
        <dbReference type="EMBL" id="NML71325.1"/>
    </source>
</evidence>
<reference evidence="1 2" key="1">
    <citation type="submission" date="2020-04" db="EMBL/GenBank/DDBJ databases">
        <title>Chryseobacterium sp. RP-3-3 sp. nov., isolated from Jeju soil.</title>
        <authorList>
            <person name="Dahal R.H."/>
        </authorList>
    </citation>
    <scope>NUCLEOTIDE SEQUENCE [LARGE SCALE GENOMIC DNA]</scope>
    <source>
        <strain evidence="1 2">RP-3-3</strain>
    </source>
</reference>
<dbReference type="AlphaFoldDB" id="A0A7Y0FT01"/>
<proteinExistence type="predicted"/>
<accession>A0A7Y0FT01</accession>
<keyword evidence="2" id="KW-1185">Reference proteome</keyword>
<gene>
    <name evidence="1" type="ORF">HHL23_16160</name>
</gene>
<evidence type="ECO:0000313" key="2">
    <source>
        <dbReference type="Proteomes" id="UP000544054"/>
    </source>
</evidence>
<name>A0A7Y0FT01_9FLAO</name>
<dbReference type="EMBL" id="JABBGI010000021">
    <property type="protein sequence ID" value="NML71325.1"/>
    <property type="molecule type" value="Genomic_DNA"/>
</dbReference>
<dbReference type="RefSeq" id="WP_169235824.1">
    <property type="nucleotide sequence ID" value="NZ_JABBGI010000021.1"/>
</dbReference>
<sequence length="68" mass="7820">MLKIAAMVMQVTKKVALIVSLSLLVEDFEQSIKSNEPIKIKNNIPNDFRREIKLSCFIIRVYLCPVNL</sequence>
<dbReference type="Proteomes" id="UP000544054">
    <property type="component" value="Unassembled WGS sequence"/>
</dbReference>
<organism evidence="1 2">
    <name type="scientific">Chryseobacterium antibioticum</name>
    <dbReference type="NCBI Taxonomy" id="2728847"/>
    <lineage>
        <taxon>Bacteria</taxon>
        <taxon>Pseudomonadati</taxon>
        <taxon>Bacteroidota</taxon>
        <taxon>Flavobacteriia</taxon>
        <taxon>Flavobacteriales</taxon>
        <taxon>Weeksellaceae</taxon>
        <taxon>Chryseobacterium group</taxon>
        <taxon>Chryseobacterium</taxon>
    </lineage>
</organism>